<organism evidence="6 7">
    <name type="scientific">Lutimonas vermicola</name>
    <dbReference type="NCBI Taxonomy" id="414288"/>
    <lineage>
        <taxon>Bacteria</taxon>
        <taxon>Pseudomonadati</taxon>
        <taxon>Bacteroidota</taxon>
        <taxon>Flavobacteriia</taxon>
        <taxon>Flavobacteriales</taxon>
        <taxon>Flavobacteriaceae</taxon>
        <taxon>Lutimonas</taxon>
    </lineage>
</organism>
<evidence type="ECO:0000313" key="7">
    <source>
        <dbReference type="Proteomes" id="UP001474120"/>
    </source>
</evidence>
<dbReference type="PANTHER" id="PTHR46268">
    <property type="entry name" value="STRESS RESPONSE PROTEIN NHAX"/>
    <property type="match status" value="1"/>
</dbReference>
<dbReference type="PANTHER" id="PTHR46268:SF27">
    <property type="entry name" value="UNIVERSAL STRESS PROTEIN RV2623"/>
    <property type="match status" value="1"/>
</dbReference>
<dbReference type="InterPro" id="IPR006016">
    <property type="entry name" value="UspA"/>
</dbReference>
<evidence type="ECO:0000256" key="1">
    <source>
        <dbReference type="ARBA" id="ARBA00008791"/>
    </source>
</evidence>
<feature type="domain" description="UspA" evidence="5">
    <location>
        <begin position="1"/>
        <end position="142"/>
    </location>
</feature>
<evidence type="ECO:0000256" key="4">
    <source>
        <dbReference type="PIRNR" id="PIRNR006276"/>
    </source>
</evidence>
<dbReference type="Gene3D" id="3.40.50.620">
    <property type="entry name" value="HUPs"/>
    <property type="match status" value="1"/>
</dbReference>
<protein>
    <recommendedName>
        <fullName evidence="4">Universal stress protein</fullName>
    </recommendedName>
</protein>
<dbReference type="PIRSF" id="PIRSF006276">
    <property type="entry name" value="UspA"/>
    <property type="match status" value="1"/>
</dbReference>
<dbReference type="InterPro" id="IPR014729">
    <property type="entry name" value="Rossmann-like_a/b/a_fold"/>
</dbReference>
<evidence type="ECO:0000256" key="2">
    <source>
        <dbReference type="ARBA" id="ARBA00022741"/>
    </source>
</evidence>
<accession>A0ABU9L1L6</accession>
<keyword evidence="2" id="KW-0547">Nucleotide-binding</keyword>
<name>A0ABU9L1L6_9FLAO</name>
<sequence length="145" mass="16442">MKNILVTIDFSENEKLLIDKALEMAKAFNAKIWLLHVVSPEPEFVGFGVGPQYLRDSRAAELRQEHRLIEDYTNMIKVENQECEGLMINGATIEMIMKEAQKRKIDLIIAGHHDHGILYKAFFGSVASGLIKKVNIPLLLVPLEK</sequence>
<dbReference type="SUPFAM" id="SSF52402">
    <property type="entry name" value="Adenine nucleotide alpha hydrolases-like"/>
    <property type="match status" value="1"/>
</dbReference>
<gene>
    <name evidence="6" type="ORF">AABB81_10535</name>
</gene>
<keyword evidence="3" id="KW-0067">ATP-binding</keyword>
<comment type="similarity">
    <text evidence="1 4">Belongs to the universal stress protein A family.</text>
</comment>
<comment type="caution">
    <text evidence="6">The sequence shown here is derived from an EMBL/GenBank/DDBJ whole genome shotgun (WGS) entry which is preliminary data.</text>
</comment>
<dbReference type="PRINTS" id="PR01438">
    <property type="entry name" value="UNVRSLSTRESS"/>
</dbReference>
<proteinExistence type="inferred from homology"/>
<dbReference type="RefSeq" id="WP_342160446.1">
    <property type="nucleotide sequence ID" value="NZ_JBCDNA010000002.1"/>
</dbReference>
<comment type="subcellular location">
    <subcellularLocation>
        <location evidence="4">Cytoplasm</location>
    </subcellularLocation>
</comment>
<dbReference type="InterPro" id="IPR006015">
    <property type="entry name" value="Universal_stress_UspA"/>
</dbReference>
<dbReference type="CDD" id="cd00293">
    <property type="entry name" value="USP-like"/>
    <property type="match status" value="1"/>
</dbReference>
<keyword evidence="4" id="KW-0963">Cytoplasm</keyword>
<reference evidence="6 7" key="1">
    <citation type="submission" date="2024-04" db="EMBL/GenBank/DDBJ databases">
        <title>whole genome sequencing of Lutimonas vermicola strain IMCC1616.</title>
        <authorList>
            <person name="Bae S.S."/>
        </authorList>
    </citation>
    <scope>NUCLEOTIDE SEQUENCE [LARGE SCALE GENOMIC DNA]</scope>
    <source>
        <strain evidence="6 7">IMCC1616</strain>
    </source>
</reference>
<dbReference type="Pfam" id="PF00582">
    <property type="entry name" value="Usp"/>
    <property type="match status" value="1"/>
</dbReference>
<evidence type="ECO:0000313" key="6">
    <source>
        <dbReference type="EMBL" id="MEL4456334.1"/>
    </source>
</evidence>
<dbReference type="EMBL" id="JBCDNA010000002">
    <property type="protein sequence ID" value="MEL4456334.1"/>
    <property type="molecule type" value="Genomic_DNA"/>
</dbReference>
<dbReference type="Proteomes" id="UP001474120">
    <property type="component" value="Unassembled WGS sequence"/>
</dbReference>
<evidence type="ECO:0000256" key="3">
    <source>
        <dbReference type="ARBA" id="ARBA00022840"/>
    </source>
</evidence>
<evidence type="ECO:0000259" key="5">
    <source>
        <dbReference type="Pfam" id="PF00582"/>
    </source>
</evidence>
<keyword evidence="7" id="KW-1185">Reference proteome</keyword>